<dbReference type="Proteomes" id="UP000184207">
    <property type="component" value="Unassembled WGS sequence"/>
</dbReference>
<dbReference type="InterPro" id="IPR021027">
    <property type="entry name" value="Transposase_put_HTH"/>
</dbReference>
<reference evidence="12" key="1">
    <citation type="submission" date="2016-12" db="EMBL/GenBank/DDBJ databases">
        <authorList>
            <person name="Varghese N."/>
            <person name="Submissions S."/>
        </authorList>
    </citation>
    <scope>NUCLEOTIDE SEQUENCE [LARGE SCALE GENOMIC DNA]</scope>
    <source>
        <strain evidence="12">DSM 13020</strain>
    </source>
</reference>
<evidence type="ECO:0000256" key="1">
    <source>
        <dbReference type="ARBA" id="ARBA00008761"/>
    </source>
</evidence>
<dbReference type="InterPro" id="IPR001959">
    <property type="entry name" value="Transposase"/>
</dbReference>
<evidence type="ECO:0000256" key="7">
    <source>
        <dbReference type="ARBA" id="ARBA00023172"/>
    </source>
</evidence>
<feature type="domain" description="Probable transposase IS891/IS1136/IS1341" evidence="8">
    <location>
        <begin position="198"/>
        <end position="314"/>
    </location>
</feature>
<evidence type="ECO:0000259" key="8">
    <source>
        <dbReference type="Pfam" id="PF01385"/>
    </source>
</evidence>
<evidence type="ECO:0000256" key="4">
    <source>
        <dbReference type="ARBA" id="ARBA00022723"/>
    </source>
</evidence>
<keyword evidence="7" id="KW-0233">DNA recombination</keyword>
<dbReference type="GO" id="GO:0003677">
    <property type="term" value="F:DNA binding"/>
    <property type="evidence" value="ECO:0007669"/>
    <property type="project" value="UniProtKB-KW"/>
</dbReference>
<sequence>MKILKSKSRNTSILKRSKFSIIVTYRYRLYPNEKQKTLLAKTFGCVRFVWNYFLAWREQRYKEEKLSTTEPECRKHLNSVLKEQYPWLREVDKFALENALINLDNAYKIFFKKQARCPKFKTKKSHRFSYTTNSTNNNIQVDFGEIIINPDKSRCWGKIKLPKLGWVKARIHRTFDGRIKSATVTLTPSGRYYVSITVEQEKVYNRRISETPQNFAIALDLGVKDLYVDSQGKHIENPKILARYEKRIKKLQRELARKVKGSKNFEKIRIKLARMHERVTNIRKDFLEKLSSQVVSENQAIICEDLRVKNLVRNSHLTKSIHDVSWSKFVEMVRNKAERYGRVFLQVSPSFPSSQICSKCGHKNEGVKELSVRTWKCPKCGMEHDRDENAAKNILRQGLLQLGIT</sequence>
<dbReference type="InterPro" id="IPR051399">
    <property type="entry name" value="RNA-guided_DNA_endo/Transpos"/>
</dbReference>
<dbReference type="EMBL" id="FRDJ01000013">
    <property type="protein sequence ID" value="SHN68281.1"/>
    <property type="molecule type" value="Genomic_DNA"/>
</dbReference>
<dbReference type="NCBIfam" id="NF040570">
    <property type="entry name" value="guided_TnpB"/>
    <property type="match status" value="1"/>
</dbReference>
<keyword evidence="3" id="KW-0815">Transposition</keyword>
<feature type="domain" description="Transposase putative helix-turn-helix" evidence="10">
    <location>
        <begin position="24"/>
        <end position="65"/>
    </location>
</feature>
<dbReference type="RefSeq" id="WP_218587319.1">
    <property type="nucleotide sequence ID" value="NZ_FRDJ01000013.1"/>
</dbReference>
<feature type="domain" description="Cas12f1-like TNB" evidence="9">
    <location>
        <begin position="326"/>
        <end position="394"/>
    </location>
</feature>
<gene>
    <name evidence="11" type="ORF">SAMN02745226_01817</name>
</gene>
<protein>
    <submittedName>
        <fullName evidence="11">Putative transposase</fullName>
    </submittedName>
</protein>
<dbReference type="InterPro" id="IPR053522">
    <property type="entry name" value="RNA-guided_endonuclease_TnpB"/>
</dbReference>
<evidence type="ECO:0000256" key="3">
    <source>
        <dbReference type="ARBA" id="ARBA00022578"/>
    </source>
</evidence>
<dbReference type="GO" id="GO:0046872">
    <property type="term" value="F:metal ion binding"/>
    <property type="evidence" value="ECO:0007669"/>
    <property type="project" value="UniProtKB-KW"/>
</dbReference>
<dbReference type="Pfam" id="PF01385">
    <property type="entry name" value="OrfB_IS605"/>
    <property type="match status" value="1"/>
</dbReference>
<evidence type="ECO:0000259" key="9">
    <source>
        <dbReference type="Pfam" id="PF07282"/>
    </source>
</evidence>
<keyword evidence="12" id="KW-1185">Reference proteome</keyword>
<evidence type="ECO:0000256" key="6">
    <source>
        <dbReference type="ARBA" id="ARBA00023125"/>
    </source>
</evidence>
<dbReference type="PANTHER" id="PTHR30405">
    <property type="entry name" value="TRANSPOSASE"/>
    <property type="match status" value="1"/>
</dbReference>
<dbReference type="GO" id="GO:0032196">
    <property type="term" value="P:transposition"/>
    <property type="evidence" value="ECO:0007669"/>
    <property type="project" value="UniProtKB-KW"/>
</dbReference>
<dbReference type="AlphaFoldDB" id="A0A1M7TC79"/>
<dbReference type="NCBIfam" id="TIGR01766">
    <property type="entry name" value="IS200/IS605 family accessory protein TnpB-like domain"/>
    <property type="match status" value="1"/>
</dbReference>
<keyword evidence="4" id="KW-0479">Metal-binding</keyword>
<evidence type="ECO:0000256" key="5">
    <source>
        <dbReference type="ARBA" id="ARBA00022833"/>
    </source>
</evidence>
<dbReference type="STRING" id="1121883.SAMN02745226_01817"/>
<dbReference type="NCBIfam" id="NF038281">
    <property type="entry name" value="IS200_TnpB"/>
    <property type="match status" value="1"/>
</dbReference>
<dbReference type="InterPro" id="IPR010095">
    <property type="entry name" value="Cas12f1-like_TNB"/>
</dbReference>
<dbReference type="PANTHER" id="PTHR30405:SF25">
    <property type="entry name" value="RNA-GUIDED DNA ENDONUCLEASE INSQ-RELATED"/>
    <property type="match status" value="1"/>
</dbReference>
<dbReference type="GO" id="GO:0006310">
    <property type="term" value="P:DNA recombination"/>
    <property type="evidence" value="ECO:0007669"/>
    <property type="project" value="UniProtKB-KW"/>
</dbReference>
<name>A0A1M7TC79_FERGO</name>
<evidence type="ECO:0000259" key="10">
    <source>
        <dbReference type="Pfam" id="PF12323"/>
    </source>
</evidence>
<proteinExistence type="inferred from homology"/>
<comment type="similarity">
    <text evidence="2">In the N-terminal section; belongs to the transposase 2 family.</text>
</comment>
<evidence type="ECO:0000313" key="11">
    <source>
        <dbReference type="EMBL" id="SHN68281.1"/>
    </source>
</evidence>
<accession>A0A1M7TC79</accession>
<keyword evidence="5" id="KW-0862">Zinc</keyword>
<dbReference type="Pfam" id="PF07282">
    <property type="entry name" value="Cas12f1-like_TNB"/>
    <property type="match status" value="1"/>
</dbReference>
<keyword evidence="6" id="KW-0238">DNA-binding</keyword>
<dbReference type="Pfam" id="PF12323">
    <property type="entry name" value="HTH_OrfB_IS605"/>
    <property type="match status" value="1"/>
</dbReference>
<organism evidence="11 12">
    <name type="scientific">Fervidobacterium gondwanense DSM 13020</name>
    <dbReference type="NCBI Taxonomy" id="1121883"/>
    <lineage>
        <taxon>Bacteria</taxon>
        <taxon>Thermotogati</taxon>
        <taxon>Thermotogota</taxon>
        <taxon>Thermotogae</taxon>
        <taxon>Thermotogales</taxon>
        <taxon>Fervidobacteriaceae</taxon>
        <taxon>Fervidobacterium</taxon>
    </lineage>
</organism>
<evidence type="ECO:0000313" key="12">
    <source>
        <dbReference type="Proteomes" id="UP000184207"/>
    </source>
</evidence>
<evidence type="ECO:0000256" key="2">
    <source>
        <dbReference type="ARBA" id="ARBA00011044"/>
    </source>
</evidence>
<comment type="similarity">
    <text evidence="1">In the C-terminal section; belongs to the transposase 35 family.</text>
</comment>